<dbReference type="InterPro" id="IPR015943">
    <property type="entry name" value="WD40/YVTN_repeat-like_dom_sf"/>
</dbReference>
<keyword evidence="2" id="KW-1185">Reference proteome</keyword>
<accession>A0AA39CBL0</accession>
<dbReference type="EMBL" id="JAPDRK010000027">
    <property type="protein sequence ID" value="KAJ9602361.1"/>
    <property type="molecule type" value="Genomic_DNA"/>
</dbReference>
<evidence type="ECO:0000313" key="2">
    <source>
        <dbReference type="Proteomes" id="UP001172673"/>
    </source>
</evidence>
<dbReference type="Gene3D" id="2.130.10.10">
    <property type="entry name" value="YVTN repeat-like/Quinoprotein amine dehydrogenase"/>
    <property type="match status" value="1"/>
</dbReference>
<dbReference type="AlphaFoldDB" id="A0AA39CBL0"/>
<name>A0AA39CBL0_9EURO</name>
<dbReference type="Proteomes" id="UP001172673">
    <property type="component" value="Unassembled WGS sequence"/>
</dbReference>
<comment type="caution">
    <text evidence="1">The sequence shown here is derived from an EMBL/GenBank/DDBJ whole genome shotgun (WGS) entry which is preliminary data.</text>
</comment>
<protein>
    <recommendedName>
        <fullName evidence="3">3-carboxymuconate cyclase</fullName>
    </recommendedName>
</protein>
<gene>
    <name evidence="1" type="ORF">H2200_013216</name>
</gene>
<organism evidence="1 2">
    <name type="scientific">Cladophialophora chaetospira</name>
    <dbReference type="NCBI Taxonomy" id="386627"/>
    <lineage>
        <taxon>Eukaryota</taxon>
        <taxon>Fungi</taxon>
        <taxon>Dikarya</taxon>
        <taxon>Ascomycota</taxon>
        <taxon>Pezizomycotina</taxon>
        <taxon>Eurotiomycetes</taxon>
        <taxon>Chaetothyriomycetidae</taxon>
        <taxon>Chaetothyriales</taxon>
        <taxon>Herpotrichiellaceae</taxon>
        <taxon>Cladophialophora</taxon>
    </lineage>
</organism>
<evidence type="ECO:0008006" key="3">
    <source>
        <dbReference type="Google" id="ProtNLM"/>
    </source>
</evidence>
<proteinExistence type="predicted"/>
<reference evidence="1" key="1">
    <citation type="submission" date="2022-10" db="EMBL/GenBank/DDBJ databases">
        <title>Culturing micro-colonial fungi from biological soil crusts in the Mojave desert and describing Neophaeococcomyces mojavensis, and introducing the new genera and species Taxawa tesnikishii.</title>
        <authorList>
            <person name="Kurbessoian T."/>
            <person name="Stajich J.E."/>
        </authorList>
    </citation>
    <scope>NUCLEOTIDE SEQUENCE</scope>
    <source>
        <strain evidence="1">TK_41</strain>
    </source>
</reference>
<sequence>MVSAYSIPPYNAPPYHGPSGPTKPGTVAKAVYFMTNTASNAVVALNVAEDGTIANVGSVTPTRGSGGNLVNPTTFAPNGPDALGSQGSIQVLLFAVNPASNTLSLFEISVEDPALLTLVGEPVDTGGQFPVSAAVSEALRLVCVANTGAQSGVSCSKFDAKTGVAGFDSLRPIPLGQSSPPTGPANGIAQVLFNEDDSALVAVVKGNGTAMDPGFLALYPIELESGQLSYQYTKSSPAGAYFLFGSTLVPGTSRMLASVAGYGSAIIDLLNPGVPIASTNMTTIGAKAPCWAITSPVTGTGFIDDVLVSQLVEVDLSTGAIVSSVSCENNDQGLIDMGTFGDKIYALSPGNGTVAAAVTVFDISGGRGSQHSIQNFEIDFAGKNAEGLAIFY</sequence>
<evidence type="ECO:0000313" key="1">
    <source>
        <dbReference type="EMBL" id="KAJ9602361.1"/>
    </source>
</evidence>